<dbReference type="AlphaFoldDB" id="A0A0M0JJU2"/>
<accession>A0A0M0JJU2</accession>
<evidence type="ECO:0000313" key="1">
    <source>
        <dbReference type="EMBL" id="KOO26866.1"/>
    </source>
</evidence>
<protein>
    <recommendedName>
        <fullName evidence="3">Peptidase M41 domain-containing protein</fullName>
    </recommendedName>
</protein>
<dbReference type="GO" id="GO:0004176">
    <property type="term" value="F:ATP-dependent peptidase activity"/>
    <property type="evidence" value="ECO:0007669"/>
    <property type="project" value="InterPro"/>
</dbReference>
<dbReference type="PANTHER" id="PTHR33471">
    <property type="entry name" value="ATP-DEPENDENT ZINC METALLOPROTEASE-RELATED"/>
    <property type="match status" value="1"/>
</dbReference>
<comment type="caution">
    <text evidence="1">The sequence shown here is derived from an EMBL/GenBank/DDBJ whole genome shotgun (WGS) entry which is preliminary data.</text>
</comment>
<evidence type="ECO:0008006" key="3">
    <source>
        <dbReference type="Google" id="ProtNLM"/>
    </source>
</evidence>
<dbReference type="GO" id="GO:0005524">
    <property type="term" value="F:ATP binding"/>
    <property type="evidence" value="ECO:0007669"/>
    <property type="project" value="InterPro"/>
</dbReference>
<proteinExistence type="predicted"/>
<dbReference type="OrthoDB" id="66620at2759"/>
<organism evidence="1 2">
    <name type="scientific">Chrysochromulina tobinii</name>
    <dbReference type="NCBI Taxonomy" id="1460289"/>
    <lineage>
        <taxon>Eukaryota</taxon>
        <taxon>Haptista</taxon>
        <taxon>Haptophyta</taxon>
        <taxon>Prymnesiophyceae</taxon>
        <taxon>Prymnesiales</taxon>
        <taxon>Chrysochromulinaceae</taxon>
        <taxon>Chrysochromulina</taxon>
    </lineage>
</organism>
<evidence type="ECO:0000313" key="2">
    <source>
        <dbReference type="Proteomes" id="UP000037460"/>
    </source>
</evidence>
<dbReference type="Proteomes" id="UP000037460">
    <property type="component" value="Unassembled WGS sequence"/>
</dbReference>
<dbReference type="EMBL" id="JWZX01002791">
    <property type="protein sequence ID" value="KOO26866.1"/>
    <property type="molecule type" value="Genomic_DNA"/>
</dbReference>
<dbReference type="InterPro" id="IPR037219">
    <property type="entry name" value="Peptidase_M41-like"/>
</dbReference>
<dbReference type="PANTHER" id="PTHR33471:SF7">
    <property type="entry name" value="ATP-DEPENDENT ZINC METALLOPROTEASE-RELATED"/>
    <property type="match status" value="1"/>
</dbReference>
<dbReference type="GO" id="GO:0004222">
    <property type="term" value="F:metalloendopeptidase activity"/>
    <property type="evidence" value="ECO:0007669"/>
    <property type="project" value="InterPro"/>
</dbReference>
<dbReference type="Gene3D" id="1.20.58.760">
    <property type="entry name" value="Peptidase M41"/>
    <property type="match status" value="1"/>
</dbReference>
<sequence>MLLTFLLTSAVSAVRLAPPSSRLSVLPRRERASIVALAADASLAEAVDSACARAAPPRVGLDDNGETELRIQNELLSAYAALASQGRLRAFGSCAGALPAPEPRELPPEAQFQLTGLPTKAFAPPPVNNVADLAVGLTGAGLLAAAALVLQVDYRLFAGGIGAALAADRILFKGLLAEGLTRAVRPGYASTVVKHEAGHLLVAVLLGCPIQNVVLDPIAALRDGRFGGVAGTVFFDPALGEGMRNGRLSRESIDRFSVIVMAGLAAEAMLNGKALGGQSDEQSLVALLASLDGGRTWNLGRIQNQARWGASQALLLLREHRPVYDALVTALESGCTVGEAIATIEAAVVPTFGRNGELPGETRRRKLRSAAAELSDLVAPARVVPQNGDAAAAAVSQIAERLRAIDRRLAELDPE</sequence>
<name>A0A0M0JJU2_9EUKA</name>
<dbReference type="GO" id="GO:0006508">
    <property type="term" value="P:proteolysis"/>
    <property type="evidence" value="ECO:0007669"/>
    <property type="project" value="InterPro"/>
</dbReference>
<keyword evidence="2" id="KW-1185">Reference proteome</keyword>
<dbReference type="SUPFAM" id="SSF140990">
    <property type="entry name" value="FtsH protease domain-like"/>
    <property type="match status" value="1"/>
</dbReference>
<gene>
    <name evidence="1" type="ORF">Ctob_005322</name>
</gene>
<reference evidence="2" key="1">
    <citation type="journal article" date="2015" name="PLoS Genet.">
        <title>Genome Sequence and Transcriptome Analyses of Chrysochromulina tobin: Metabolic Tools for Enhanced Algal Fitness in the Prominent Order Prymnesiales (Haptophyceae).</title>
        <authorList>
            <person name="Hovde B.T."/>
            <person name="Deodato C.R."/>
            <person name="Hunsperger H.M."/>
            <person name="Ryken S.A."/>
            <person name="Yost W."/>
            <person name="Jha R.K."/>
            <person name="Patterson J."/>
            <person name="Monnat R.J. Jr."/>
            <person name="Barlow S.B."/>
            <person name="Starkenburg S.R."/>
            <person name="Cattolico R.A."/>
        </authorList>
    </citation>
    <scope>NUCLEOTIDE SEQUENCE</scope>
    <source>
        <strain evidence="2">CCMP291</strain>
    </source>
</reference>